<evidence type="ECO:0000313" key="2">
    <source>
        <dbReference type="Proteomes" id="UP001279734"/>
    </source>
</evidence>
<sequence length="122" mass="13987">MLDLGADLRGKCRGPLFGRTLRLFIWCGQRWRDGEDFAPRSANVRWKEQISHEAELRFGDLESISRHEWAVRRNGGCRGPYVLFGKGFRAPPLRASNPMWTEAGKEDRAPLTELGLCFLLLQ</sequence>
<dbReference type="Proteomes" id="UP001279734">
    <property type="component" value="Unassembled WGS sequence"/>
</dbReference>
<reference evidence="1" key="1">
    <citation type="submission" date="2023-05" db="EMBL/GenBank/DDBJ databases">
        <title>Nepenthes gracilis genome sequencing.</title>
        <authorList>
            <person name="Fukushima K."/>
        </authorList>
    </citation>
    <scope>NUCLEOTIDE SEQUENCE</scope>
    <source>
        <strain evidence="1">SING2019-196</strain>
    </source>
</reference>
<protein>
    <submittedName>
        <fullName evidence="1">Uncharacterized protein</fullName>
    </submittedName>
</protein>
<gene>
    <name evidence="1" type="ORF">Nepgr_004285</name>
</gene>
<dbReference type="AlphaFoldDB" id="A0AAD3XF52"/>
<accession>A0AAD3XF52</accession>
<dbReference type="EMBL" id="BSYO01000003">
    <property type="protein sequence ID" value="GMH02446.1"/>
    <property type="molecule type" value="Genomic_DNA"/>
</dbReference>
<proteinExistence type="predicted"/>
<evidence type="ECO:0000313" key="1">
    <source>
        <dbReference type="EMBL" id="GMH02446.1"/>
    </source>
</evidence>
<comment type="caution">
    <text evidence="1">The sequence shown here is derived from an EMBL/GenBank/DDBJ whole genome shotgun (WGS) entry which is preliminary data.</text>
</comment>
<keyword evidence="2" id="KW-1185">Reference proteome</keyword>
<name>A0AAD3XF52_NEPGR</name>
<organism evidence="1 2">
    <name type="scientific">Nepenthes gracilis</name>
    <name type="common">Slender pitcher plant</name>
    <dbReference type="NCBI Taxonomy" id="150966"/>
    <lineage>
        <taxon>Eukaryota</taxon>
        <taxon>Viridiplantae</taxon>
        <taxon>Streptophyta</taxon>
        <taxon>Embryophyta</taxon>
        <taxon>Tracheophyta</taxon>
        <taxon>Spermatophyta</taxon>
        <taxon>Magnoliopsida</taxon>
        <taxon>eudicotyledons</taxon>
        <taxon>Gunneridae</taxon>
        <taxon>Pentapetalae</taxon>
        <taxon>Caryophyllales</taxon>
        <taxon>Nepenthaceae</taxon>
        <taxon>Nepenthes</taxon>
    </lineage>
</organism>